<dbReference type="EMBL" id="JAKJPO010000007">
    <property type="protein sequence ID" value="MCF7222514.1"/>
    <property type="molecule type" value="Genomic_DNA"/>
</dbReference>
<reference evidence="1 2" key="2">
    <citation type="submission" date="2022-01" db="EMBL/GenBank/DDBJ databases">
        <title>Lysobacter chinensis sp. nov., a bacterium isolated from cow dung compost.</title>
        <authorList>
            <person name="Liu Y."/>
        </authorList>
    </citation>
    <scope>NUCLEOTIDE SEQUENCE [LARGE SCALE GENOMIC DNA]</scope>
    <source>
        <strain evidence="1 2">TLK-CK17</strain>
    </source>
</reference>
<gene>
    <name evidence="1" type="ORF">L3V18_12045</name>
</gene>
<dbReference type="Proteomes" id="UP001430796">
    <property type="component" value="Unassembled WGS sequence"/>
</dbReference>
<sequence length="142" mass="15017">MIRFRPYQTGMLRLAFLATLLLLIVPTLGRLAESRVGADGWESAGAHWTAICTVAGLKYVQLPGTDGGMDEAGADMPGKPSGHAGADCDYCPLLASLLFLALCLGLFPPFKPQVSTGRIGAGLRREWRHPCGLGSRGPPLAL</sequence>
<dbReference type="InterPro" id="IPR021333">
    <property type="entry name" value="DUF2946"/>
</dbReference>
<proteinExistence type="predicted"/>
<accession>A0ABS9HWE5</accession>
<reference evidence="2" key="1">
    <citation type="submission" date="2022-01" db="EMBL/GenBank/DDBJ databases">
        <title>Lysobacter chinensis sp. nov., a bacterium isolated from cow dung compost.</title>
        <authorList>
            <person name="Zhou L.Y."/>
        </authorList>
    </citation>
    <scope>NUCLEOTIDE SEQUENCE [LARGE SCALE GENOMIC DNA]</scope>
    <source>
        <strain evidence="2">TLK-CK17</strain>
    </source>
</reference>
<evidence type="ECO:0000313" key="1">
    <source>
        <dbReference type="EMBL" id="MCF7222514.1"/>
    </source>
</evidence>
<protein>
    <submittedName>
        <fullName evidence="1">DUF2946 family protein</fullName>
    </submittedName>
</protein>
<name>A0ABS9HWE5_9GAMM</name>
<keyword evidence="2" id="KW-1185">Reference proteome</keyword>
<evidence type="ECO:0000313" key="2">
    <source>
        <dbReference type="Proteomes" id="UP001430796"/>
    </source>
</evidence>
<dbReference type="Pfam" id="PF11162">
    <property type="entry name" value="DUF2946"/>
    <property type="match status" value="1"/>
</dbReference>
<organism evidence="1 2">
    <name type="scientific">Marilutibacter chinensis</name>
    <dbReference type="NCBI Taxonomy" id="2912247"/>
    <lineage>
        <taxon>Bacteria</taxon>
        <taxon>Pseudomonadati</taxon>
        <taxon>Pseudomonadota</taxon>
        <taxon>Gammaproteobacteria</taxon>
        <taxon>Lysobacterales</taxon>
        <taxon>Lysobacteraceae</taxon>
        <taxon>Marilutibacter</taxon>
    </lineage>
</organism>
<comment type="caution">
    <text evidence="1">The sequence shown here is derived from an EMBL/GenBank/DDBJ whole genome shotgun (WGS) entry which is preliminary data.</text>
</comment>